<keyword evidence="1" id="KW-0812">Transmembrane</keyword>
<keyword evidence="1" id="KW-1133">Transmembrane helix</keyword>
<evidence type="ECO:0008006" key="4">
    <source>
        <dbReference type="Google" id="ProtNLM"/>
    </source>
</evidence>
<dbReference type="SUPFAM" id="SSF54523">
    <property type="entry name" value="Pili subunits"/>
    <property type="match status" value="1"/>
</dbReference>
<evidence type="ECO:0000256" key="1">
    <source>
        <dbReference type="SAM" id="Phobius"/>
    </source>
</evidence>
<accession>A0A1F5TSK8</accession>
<keyword evidence="1" id="KW-0472">Membrane</keyword>
<proteinExistence type="predicted"/>
<name>A0A1F5TSK8_9BACT</name>
<dbReference type="Proteomes" id="UP000177579">
    <property type="component" value="Unassembled WGS sequence"/>
</dbReference>
<sequence>MFFAKLIRIINPEHVPSKQSNFLGFSIIEVLIVVAIFIILSAISLPFYNNLNIELLVDKTRTDIVQTLRLIKIKSESRVNNSAHGVYFDANTMTLYQGSSYEQRNNDYDQEFLIDDVLLVNYNLSSSDINFSKGLGLPSATGTIQILSDLIDAATTISINNLGVIDFD</sequence>
<dbReference type="EMBL" id="MFGO01000004">
    <property type="protein sequence ID" value="OGF41829.1"/>
    <property type="molecule type" value="Genomic_DNA"/>
</dbReference>
<dbReference type="AlphaFoldDB" id="A0A1F5TSK8"/>
<feature type="transmembrane region" description="Helical" evidence="1">
    <location>
        <begin position="21"/>
        <end position="48"/>
    </location>
</feature>
<protein>
    <recommendedName>
        <fullName evidence="4">General secretion pathway GspH domain-containing protein</fullName>
    </recommendedName>
</protein>
<comment type="caution">
    <text evidence="2">The sequence shown here is derived from an EMBL/GenBank/DDBJ whole genome shotgun (WGS) entry which is preliminary data.</text>
</comment>
<reference evidence="2 3" key="1">
    <citation type="journal article" date="2016" name="Nat. Commun.">
        <title>Thousands of microbial genomes shed light on interconnected biogeochemical processes in an aquifer system.</title>
        <authorList>
            <person name="Anantharaman K."/>
            <person name="Brown C.T."/>
            <person name="Hug L.A."/>
            <person name="Sharon I."/>
            <person name="Castelle C.J."/>
            <person name="Probst A.J."/>
            <person name="Thomas B.C."/>
            <person name="Singh A."/>
            <person name="Wilkins M.J."/>
            <person name="Karaoz U."/>
            <person name="Brodie E.L."/>
            <person name="Williams K.H."/>
            <person name="Hubbard S.S."/>
            <person name="Banfield J.F."/>
        </authorList>
    </citation>
    <scope>NUCLEOTIDE SEQUENCE [LARGE SCALE GENOMIC DNA]</scope>
</reference>
<evidence type="ECO:0000313" key="3">
    <source>
        <dbReference type="Proteomes" id="UP000177579"/>
    </source>
</evidence>
<evidence type="ECO:0000313" key="2">
    <source>
        <dbReference type="EMBL" id="OGF41829.1"/>
    </source>
</evidence>
<gene>
    <name evidence="2" type="ORF">A2531_05375</name>
</gene>
<organism evidence="2 3">
    <name type="scientific">Candidatus Falkowbacteria bacterium RIFOXYD2_FULL_34_120</name>
    <dbReference type="NCBI Taxonomy" id="1798007"/>
    <lineage>
        <taxon>Bacteria</taxon>
        <taxon>Candidatus Falkowiibacteriota</taxon>
    </lineage>
</organism>
<dbReference type="InterPro" id="IPR045584">
    <property type="entry name" value="Pilin-like"/>
</dbReference>
<dbReference type="Gene3D" id="3.30.700.10">
    <property type="entry name" value="Glycoprotein, Type 4 Pilin"/>
    <property type="match status" value="1"/>
</dbReference>